<dbReference type="InterPro" id="IPR018244">
    <property type="entry name" value="Allrgn_V5/Tpx1_CS"/>
</dbReference>
<keyword evidence="4" id="KW-0472">Membrane</keyword>
<evidence type="ECO:0000256" key="4">
    <source>
        <dbReference type="SAM" id="Phobius"/>
    </source>
</evidence>
<dbReference type="Pfam" id="PF00188">
    <property type="entry name" value="CAP"/>
    <property type="match status" value="1"/>
</dbReference>
<keyword evidence="4" id="KW-0812">Transmembrane</keyword>
<dbReference type="InterPro" id="IPR035940">
    <property type="entry name" value="CAP_sf"/>
</dbReference>
<dbReference type="PRINTS" id="PR00837">
    <property type="entry name" value="V5TPXLIKE"/>
</dbReference>
<sequence length="208" mass="23061">MKGSFYKIQCLAYGLLHLQNTRTQQELFVANMLGNEAIAFSFVFVMALAMTNTCLAQNSPQDYVNAHNKARSAVGVGGVSWDSTVQAYAQSYANKRKGDCNLIHSGGQYGENLFWGWGKDYSGIDAVDNWVSEKQYYNYNTNTCASGKVCGHYTQIVWRSSTKIGCAKVVCDNNAGIFIICSYNPPGNYPGVWPYEKDNSMISEISEI</sequence>
<keyword evidence="2" id="KW-0732">Signal</keyword>
<organism evidence="6 7">
    <name type="scientific">Rhynchospora pubera</name>
    <dbReference type="NCBI Taxonomy" id="906938"/>
    <lineage>
        <taxon>Eukaryota</taxon>
        <taxon>Viridiplantae</taxon>
        <taxon>Streptophyta</taxon>
        <taxon>Embryophyta</taxon>
        <taxon>Tracheophyta</taxon>
        <taxon>Spermatophyta</taxon>
        <taxon>Magnoliopsida</taxon>
        <taxon>Liliopsida</taxon>
        <taxon>Poales</taxon>
        <taxon>Cyperaceae</taxon>
        <taxon>Cyperoideae</taxon>
        <taxon>Rhynchosporeae</taxon>
        <taxon>Rhynchospora</taxon>
    </lineage>
</organism>
<evidence type="ECO:0000313" key="6">
    <source>
        <dbReference type="EMBL" id="KAJ4800801.1"/>
    </source>
</evidence>
<evidence type="ECO:0000256" key="3">
    <source>
        <dbReference type="ARBA" id="ARBA00023157"/>
    </source>
</evidence>
<keyword evidence="7" id="KW-1185">Reference proteome</keyword>
<reference evidence="6" key="1">
    <citation type="submission" date="2022-08" db="EMBL/GenBank/DDBJ databases">
        <authorList>
            <person name="Marques A."/>
        </authorList>
    </citation>
    <scope>NUCLEOTIDE SEQUENCE</scope>
    <source>
        <strain evidence="6">RhyPub2mFocal</strain>
        <tissue evidence="6">Leaves</tissue>
    </source>
</reference>
<dbReference type="EMBL" id="JAMFTS010000002">
    <property type="protein sequence ID" value="KAJ4800801.1"/>
    <property type="molecule type" value="Genomic_DNA"/>
</dbReference>
<dbReference type="GO" id="GO:0005576">
    <property type="term" value="C:extracellular region"/>
    <property type="evidence" value="ECO:0007669"/>
    <property type="project" value="InterPro"/>
</dbReference>
<gene>
    <name evidence="6" type="ORF">LUZ62_052047</name>
</gene>
<dbReference type="PROSITE" id="PS01010">
    <property type="entry name" value="CRISP_2"/>
    <property type="match status" value="1"/>
</dbReference>
<dbReference type="PROSITE" id="PS01009">
    <property type="entry name" value="CRISP_1"/>
    <property type="match status" value="1"/>
</dbReference>
<evidence type="ECO:0000313" key="7">
    <source>
        <dbReference type="Proteomes" id="UP001140206"/>
    </source>
</evidence>
<dbReference type="FunFam" id="3.40.33.10:FF:000006">
    <property type="entry name" value="Putative pathogenesis-related protein 1"/>
    <property type="match status" value="1"/>
</dbReference>
<dbReference type="SMART" id="SM00198">
    <property type="entry name" value="SCP"/>
    <property type="match status" value="1"/>
</dbReference>
<dbReference type="CDD" id="cd05381">
    <property type="entry name" value="CAP_PR-1"/>
    <property type="match status" value="1"/>
</dbReference>
<dbReference type="AlphaFoldDB" id="A0AAV8GBZ5"/>
<keyword evidence="4" id="KW-1133">Transmembrane helix</keyword>
<evidence type="ECO:0000256" key="2">
    <source>
        <dbReference type="ARBA" id="ARBA00022729"/>
    </source>
</evidence>
<accession>A0AAV8GBZ5</accession>
<dbReference type="InterPro" id="IPR014044">
    <property type="entry name" value="CAP_dom"/>
</dbReference>
<dbReference type="InterPro" id="IPR001283">
    <property type="entry name" value="CRISP-related"/>
</dbReference>
<evidence type="ECO:0000256" key="1">
    <source>
        <dbReference type="ARBA" id="ARBA00009923"/>
    </source>
</evidence>
<dbReference type="GO" id="GO:0098542">
    <property type="term" value="P:defense response to other organism"/>
    <property type="evidence" value="ECO:0007669"/>
    <property type="project" value="UniProtKB-ARBA"/>
</dbReference>
<dbReference type="PANTHER" id="PTHR10334">
    <property type="entry name" value="CYSTEINE-RICH SECRETORY PROTEIN-RELATED"/>
    <property type="match status" value="1"/>
</dbReference>
<dbReference type="Gene3D" id="3.40.33.10">
    <property type="entry name" value="CAP"/>
    <property type="match status" value="1"/>
</dbReference>
<name>A0AAV8GBZ5_9POAL</name>
<feature type="domain" description="SCP" evidence="5">
    <location>
        <begin position="58"/>
        <end position="191"/>
    </location>
</feature>
<proteinExistence type="inferred from homology"/>
<keyword evidence="3" id="KW-1015">Disulfide bond</keyword>
<dbReference type="SUPFAM" id="SSF55797">
    <property type="entry name" value="PR-1-like"/>
    <property type="match status" value="1"/>
</dbReference>
<dbReference type="Proteomes" id="UP001140206">
    <property type="component" value="Chromosome 2"/>
</dbReference>
<protein>
    <recommendedName>
        <fullName evidence="5">SCP domain-containing protein</fullName>
    </recommendedName>
</protein>
<feature type="transmembrane region" description="Helical" evidence="4">
    <location>
        <begin position="27"/>
        <end position="50"/>
    </location>
</feature>
<comment type="caution">
    <text evidence="6">The sequence shown here is derived from an EMBL/GenBank/DDBJ whole genome shotgun (WGS) entry which is preliminary data.</text>
</comment>
<comment type="similarity">
    <text evidence="1">Belongs to the CRISP family.</text>
</comment>
<evidence type="ECO:0000259" key="5">
    <source>
        <dbReference type="SMART" id="SM00198"/>
    </source>
</evidence>